<keyword evidence="3" id="KW-1185">Reference proteome</keyword>
<gene>
    <name evidence="2" type="ORF">GLOIN_2v1787795</name>
</gene>
<reference evidence="2 3" key="1">
    <citation type="journal article" date="2013" name="Proc. Natl. Acad. Sci. U.S.A.">
        <title>Genome of an arbuscular mycorrhizal fungus provides insight into the oldest plant symbiosis.</title>
        <authorList>
            <person name="Tisserant E."/>
            <person name="Malbreil M."/>
            <person name="Kuo A."/>
            <person name="Kohler A."/>
            <person name="Symeonidi A."/>
            <person name="Balestrini R."/>
            <person name="Charron P."/>
            <person name="Duensing N."/>
            <person name="Frei Dit Frey N."/>
            <person name="Gianinazzi-Pearson V."/>
            <person name="Gilbert L.B."/>
            <person name="Handa Y."/>
            <person name="Herr J.R."/>
            <person name="Hijri M."/>
            <person name="Koul R."/>
            <person name="Kawaguchi M."/>
            <person name="Krajinski F."/>
            <person name="Lammers P.J."/>
            <person name="Masclaux F.G."/>
            <person name="Murat C."/>
            <person name="Morin E."/>
            <person name="Ndikumana S."/>
            <person name="Pagni M."/>
            <person name="Petitpierre D."/>
            <person name="Requena N."/>
            <person name="Rosikiewicz P."/>
            <person name="Riley R."/>
            <person name="Saito K."/>
            <person name="San Clemente H."/>
            <person name="Shapiro H."/>
            <person name="van Tuinen D."/>
            <person name="Becard G."/>
            <person name="Bonfante P."/>
            <person name="Paszkowski U."/>
            <person name="Shachar-Hill Y.Y."/>
            <person name="Tuskan G.A."/>
            <person name="Young P.W."/>
            <person name="Sanders I.R."/>
            <person name="Henrissat B."/>
            <person name="Rensing S.A."/>
            <person name="Grigoriev I.V."/>
            <person name="Corradi N."/>
            <person name="Roux C."/>
            <person name="Martin F."/>
        </authorList>
    </citation>
    <scope>NUCLEOTIDE SEQUENCE [LARGE SCALE GENOMIC DNA]</scope>
    <source>
        <strain evidence="2 3">DAOM 197198</strain>
    </source>
</reference>
<feature type="domain" description="BTB" evidence="1">
    <location>
        <begin position="23"/>
        <end position="90"/>
    </location>
</feature>
<proteinExistence type="predicted"/>
<dbReference type="InterPro" id="IPR011333">
    <property type="entry name" value="SKP1/BTB/POZ_sf"/>
</dbReference>
<dbReference type="PROSITE" id="PS50097">
    <property type="entry name" value="BTB"/>
    <property type="match status" value="1"/>
</dbReference>
<reference evidence="2 3" key="2">
    <citation type="journal article" date="2018" name="New Phytol.">
        <title>High intraspecific genome diversity in the model arbuscular mycorrhizal symbiont Rhizophagus irregularis.</title>
        <authorList>
            <person name="Chen E.C.H."/>
            <person name="Morin E."/>
            <person name="Beaudet D."/>
            <person name="Noel J."/>
            <person name="Yildirir G."/>
            <person name="Ndikumana S."/>
            <person name="Charron P."/>
            <person name="St-Onge C."/>
            <person name="Giorgi J."/>
            <person name="Kruger M."/>
            <person name="Marton T."/>
            <person name="Ropars J."/>
            <person name="Grigoriev I.V."/>
            <person name="Hainaut M."/>
            <person name="Henrissat B."/>
            <person name="Roux C."/>
            <person name="Martin F."/>
            <person name="Corradi N."/>
        </authorList>
    </citation>
    <scope>NUCLEOTIDE SEQUENCE [LARGE SCALE GENOMIC DNA]</scope>
    <source>
        <strain evidence="2 3">DAOM 197198</strain>
    </source>
</reference>
<dbReference type="SUPFAM" id="SSF54695">
    <property type="entry name" value="POZ domain"/>
    <property type="match status" value="1"/>
</dbReference>
<evidence type="ECO:0000313" key="3">
    <source>
        <dbReference type="Proteomes" id="UP000018888"/>
    </source>
</evidence>
<dbReference type="AlphaFoldDB" id="A0A2P4P520"/>
<dbReference type="CDD" id="cd18186">
    <property type="entry name" value="BTB_POZ_ZBTB_KLHL-like"/>
    <property type="match status" value="1"/>
</dbReference>
<accession>A0A2P4P520</accession>
<organism evidence="2 3">
    <name type="scientific">Rhizophagus irregularis (strain DAOM 181602 / DAOM 197198 / MUCL 43194)</name>
    <name type="common">Arbuscular mycorrhizal fungus</name>
    <name type="synonym">Glomus intraradices</name>
    <dbReference type="NCBI Taxonomy" id="747089"/>
    <lineage>
        <taxon>Eukaryota</taxon>
        <taxon>Fungi</taxon>
        <taxon>Fungi incertae sedis</taxon>
        <taxon>Mucoromycota</taxon>
        <taxon>Glomeromycotina</taxon>
        <taxon>Glomeromycetes</taxon>
        <taxon>Glomerales</taxon>
        <taxon>Glomeraceae</taxon>
        <taxon>Rhizophagus</taxon>
    </lineage>
</organism>
<comment type="caution">
    <text evidence="2">The sequence shown here is derived from an EMBL/GenBank/DDBJ whole genome shotgun (WGS) entry which is preliminary data.</text>
</comment>
<dbReference type="InterPro" id="IPR000210">
    <property type="entry name" value="BTB/POZ_dom"/>
</dbReference>
<evidence type="ECO:0000313" key="2">
    <source>
        <dbReference type="EMBL" id="POG60480.1"/>
    </source>
</evidence>
<dbReference type="Pfam" id="PF00651">
    <property type="entry name" value="BTB"/>
    <property type="match status" value="1"/>
</dbReference>
<sequence length="130" mass="15323">MVENYLSKLSQNLLDVLNDEEFYDIIIEVGKNPYVKIFRTHVVILYYRSPYLKRILSTNKKENDRTFAHIKLSNISSENFSIILRYIIYGGNDSLEECDVLDIIKNFGFENNSLLELQKFYIDLISKDPD</sequence>
<evidence type="ECO:0000259" key="1">
    <source>
        <dbReference type="PROSITE" id="PS50097"/>
    </source>
</evidence>
<name>A0A2P4P520_RHIID</name>
<protein>
    <recommendedName>
        <fullName evidence="1">BTB domain-containing protein</fullName>
    </recommendedName>
</protein>
<dbReference type="Gene3D" id="3.30.710.10">
    <property type="entry name" value="Potassium Channel Kv1.1, Chain A"/>
    <property type="match status" value="1"/>
</dbReference>
<dbReference type="Proteomes" id="UP000018888">
    <property type="component" value="Unassembled WGS sequence"/>
</dbReference>
<dbReference type="EMBL" id="AUPC02000387">
    <property type="protein sequence ID" value="POG60480.1"/>
    <property type="molecule type" value="Genomic_DNA"/>
</dbReference>